<evidence type="ECO:0000256" key="3">
    <source>
        <dbReference type="ARBA" id="ARBA00023163"/>
    </source>
</evidence>
<dbReference type="CDD" id="cd07377">
    <property type="entry name" value="WHTH_GntR"/>
    <property type="match status" value="1"/>
</dbReference>
<dbReference type="PROSITE" id="PS50949">
    <property type="entry name" value="HTH_GNTR"/>
    <property type="match status" value="1"/>
</dbReference>
<dbReference type="GO" id="GO:0045892">
    <property type="term" value="P:negative regulation of DNA-templated transcription"/>
    <property type="evidence" value="ECO:0007669"/>
    <property type="project" value="TreeGrafter"/>
</dbReference>
<dbReference type="InterPro" id="IPR036390">
    <property type="entry name" value="WH_DNA-bd_sf"/>
</dbReference>
<evidence type="ECO:0000259" key="4">
    <source>
        <dbReference type="PROSITE" id="PS50949"/>
    </source>
</evidence>
<dbReference type="Gene3D" id="1.10.10.10">
    <property type="entry name" value="Winged helix-like DNA-binding domain superfamily/Winged helix DNA-binding domain"/>
    <property type="match status" value="1"/>
</dbReference>
<dbReference type="GO" id="GO:0003677">
    <property type="term" value="F:DNA binding"/>
    <property type="evidence" value="ECO:0007669"/>
    <property type="project" value="UniProtKB-KW"/>
</dbReference>
<keyword evidence="6" id="KW-1185">Reference proteome</keyword>
<dbReference type="GO" id="GO:0003700">
    <property type="term" value="F:DNA-binding transcription factor activity"/>
    <property type="evidence" value="ECO:0007669"/>
    <property type="project" value="InterPro"/>
</dbReference>
<dbReference type="EMBL" id="FNSL01000001">
    <property type="protein sequence ID" value="SEB58437.1"/>
    <property type="molecule type" value="Genomic_DNA"/>
</dbReference>
<dbReference type="Gene3D" id="3.40.1410.10">
    <property type="entry name" value="Chorismate lyase-like"/>
    <property type="match status" value="1"/>
</dbReference>
<accession>A0A1H4KIY0</accession>
<dbReference type="SUPFAM" id="SSF64288">
    <property type="entry name" value="Chorismate lyase-like"/>
    <property type="match status" value="1"/>
</dbReference>
<keyword evidence="1" id="KW-0805">Transcription regulation</keyword>
<dbReference type="Pfam" id="PF07702">
    <property type="entry name" value="UTRA"/>
    <property type="match status" value="1"/>
</dbReference>
<evidence type="ECO:0000256" key="2">
    <source>
        <dbReference type="ARBA" id="ARBA00023125"/>
    </source>
</evidence>
<dbReference type="PRINTS" id="PR00035">
    <property type="entry name" value="HTHGNTR"/>
</dbReference>
<proteinExistence type="predicted"/>
<dbReference type="InterPro" id="IPR011663">
    <property type="entry name" value="UTRA"/>
</dbReference>
<organism evidence="5 6">
    <name type="scientific">Nitratireductor aquibiodomus</name>
    <dbReference type="NCBI Taxonomy" id="204799"/>
    <lineage>
        <taxon>Bacteria</taxon>
        <taxon>Pseudomonadati</taxon>
        <taxon>Pseudomonadota</taxon>
        <taxon>Alphaproteobacteria</taxon>
        <taxon>Hyphomicrobiales</taxon>
        <taxon>Phyllobacteriaceae</taxon>
        <taxon>Nitratireductor</taxon>
    </lineage>
</organism>
<dbReference type="SMART" id="SM00866">
    <property type="entry name" value="UTRA"/>
    <property type="match status" value="1"/>
</dbReference>
<evidence type="ECO:0000313" key="6">
    <source>
        <dbReference type="Proteomes" id="UP000199064"/>
    </source>
</evidence>
<keyword evidence="3" id="KW-0804">Transcription</keyword>
<feature type="domain" description="HTH gntR-type" evidence="4">
    <location>
        <begin position="28"/>
        <end position="96"/>
    </location>
</feature>
<dbReference type="InterPro" id="IPR000524">
    <property type="entry name" value="Tscrpt_reg_HTH_GntR"/>
</dbReference>
<dbReference type="InterPro" id="IPR050679">
    <property type="entry name" value="Bact_HTH_transcr_reg"/>
</dbReference>
<gene>
    <name evidence="5" type="ORF">SAMN05216452_2284</name>
</gene>
<dbReference type="InterPro" id="IPR036388">
    <property type="entry name" value="WH-like_DNA-bd_sf"/>
</dbReference>
<dbReference type="SUPFAM" id="SSF46785">
    <property type="entry name" value="Winged helix' DNA-binding domain"/>
    <property type="match status" value="1"/>
</dbReference>
<keyword evidence="2" id="KW-0238">DNA-binding</keyword>
<reference evidence="6" key="1">
    <citation type="submission" date="2016-10" db="EMBL/GenBank/DDBJ databases">
        <authorList>
            <person name="Varghese N."/>
            <person name="Submissions S."/>
        </authorList>
    </citation>
    <scope>NUCLEOTIDE SEQUENCE [LARGE SCALE GENOMIC DNA]</scope>
    <source>
        <strain evidence="6">ES.061</strain>
    </source>
</reference>
<dbReference type="Proteomes" id="UP000199064">
    <property type="component" value="Unassembled WGS sequence"/>
</dbReference>
<evidence type="ECO:0000313" key="5">
    <source>
        <dbReference type="EMBL" id="SEB58437.1"/>
    </source>
</evidence>
<dbReference type="AlphaFoldDB" id="A0A1H4KIY0"/>
<sequence length="263" mass="28974">MTDTLPETREDLGALLARSIEIDAADATPRYIRLANALRLLIETDALGTGAALPSERLLAGMTGLSRVTVRRGIELLVREGVLEQRRGSGTYVLAPVERFEQPLAAITSFTEDMLSYGRKPETRWLAREYASPSAQEAMTLGLSPGDRVLRLHRLRLADALPLAVELAIVPADLLPDLSALGTSLYESMASAGARPHKALQRMRACALPEFEARLLEAEAGEPALFLERISRTVEGRVVEFTRSHFKGDRFDFVAELNLHRET</sequence>
<dbReference type="PANTHER" id="PTHR44846:SF1">
    <property type="entry name" value="MANNOSYL-D-GLYCERATE TRANSPORT_METABOLISM SYSTEM REPRESSOR MNGR-RELATED"/>
    <property type="match status" value="1"/>
</dbReference>
<dbReference type="PANTHER" id="PTHR44846">
    <property type="entry name" value="MANNOSYL-D-GLYCERATE TRANSPORT/METABOLISM SYSTEM REPRESSOR MNGR-RELATED"/>
    <property type="match status" value="1"/>
</dbReference>
<dbReference type="SMART" id="SM00345">
    <property type="entry name" value="HTH_GNTR"/>
    <property type="match status" value="1"/>
</dbReference>
<dbReference type="InterPro" id="IPR028978">
    <property type="entry name" value="Chorismate_lyase_/UTRA_dom_sf"/>
</dbReference>
<evidence type="ECO:0000256" key="1">
    <source>
        <dbReference type="ARBA" id="ARBA00023015"/>
    </source>
</evidence>
<name>A0A1H4KIY0_9HYPH</name>
<protein>
    <submittedName>
        <fullName evidence="5">Transcriptional regulator, GntR family</fullName>
    </submittedName>
</protein>
<dbReference type="RefSeq" id="WP_025029343.1">
    <property type="nucleotide sequence ID" value="NZ_FNSL01000001.1"/>
</dbReference>
<dbReference type="Pfam" id="PF00392">
    <property type="entry name" value="GntR"/>
    <property type="match status" value="1"/>
</dbReference>